<proteinExistence type="predicted"/>
<dbReference type="Proteomes" id="UP000050741">
    <property type="component" value="Unassembled WGS sequence"/>
</dbReference>
<organism evidence="1 2">
    <name type="scientific">Globodera pallida</name>
    <name type="common">Potato cyst nematode worm</name>
    <name type="synonym">Heterodera pallida</name>
    <dbReference type="NCBI Taxonomy" id="36090"/>
    <lineage>
        <taxon>Eukaryota</taxon>
        <taxon>Metazoa</taxon>
        <taxon>Ecdysozoa</taxon>
        <taxon>Nematoda</taxon>
        <taxon>Chromadorea</taxon>
        <taxon>Rhabditida</taxon>
        <taxon>Tylenchina</taxon>
        <taxon>Tylenchomorpha</taxon>
        <taxon>Tylenchoidea</taxon>
        <taxon>Heteroderidae</taxon>
        <taxon>Heteroderinae</taxon>
        <taxon>Globodera</taxon>
    </lineage>
</organism>
<reference evidence="1" key="1">
    <citation type="submission" date="2014-05" db="EMBL/GenBank/DDBJ databases">
        <title>The genome and life-stage specific transcriptomes of Globodera pallida elucidate key aspects of plant parasitism by a cyst nematode.</title>
        <authorList>
            <person name="Cotton J.A."/>
            <person name="Lilley C.J."/>
            <person name="Jones L.M."/>
            <person name="Kikuchi T."/>
            <person name="Reid A.J."/>
            <person name="Thorpe P."/>
            <person name="Tsai I.J."/>
            <person name="Beasley H."/>
            <person name="Blok V."/>
            <person name="Cock P.J.A."/>
            <person name="Van den Akker S.E."/>
            <person name="Holroyd N."/>
            <person name="Hunt M."/>
            <person name="Mantelin S."/>
            <person name="Naghra H."/>
            <person name="Pain A."/>
            <person name="Palomares-Rius J.E."/>
            <person name="Zarowiecki M."/>
            <person name="Berriman M."/>
            <person name="Jones J.T."/>
            <person name="Urwin P.E."/>
        </authorList>
    </citation>
    <scope>NUCLEOTIDE SEQUENCE [LARGE SCALE GENOMIC DNA]</scope>
    <source>
        <strain evidence="1">Lindley</strain>
    </source>
</reference>
<accession>A0A183CCZ5</accession>
<name>A0A183CCZ5_GLOPA</name>
<evidence type="ECO:0000313" key="2">
    <source>
        <dbReference type="WBParaSite" id="GPLIN_001074700"/>
    </source>
</evidence>
<protein>
    <submittedName>
        <fullName evidence="2">Uncharacterized protein</fullName>
    </submittedName>
</protein>
<sequence>MQKLTSEYNILSGHATDLLAQLRKISEKSKDFIKLTGPAGSILAAFMETVFPAFLSLAFFPCSNFPSLAFTLGIFSLSADLKDFGWRISIGSIIKLQDFFTKVSHDSAIQLSDLNAQLRTLLNNYLPVERCLLQSSAIIKTIHDNDKISDFGSFIRKIEDEDPQI</sequence>
<evidence type="ECO:0000313" key="1">
    <source>
        <dbReference type="Proteomes" id="UP000050741"/>
    </source>
</evidence>
<reference evidence="2" key="2">
    <citation type="submission" date="2016-06" db="UniProtKB">
        <authorList>
            <consortium name="WormBaseParasite"/>
        </authorList>
    </citation>
    <scope>IDENTIFICATION</scope>
</reference>
<keyword evidence="1" id="KW-1185">Reference proteome</keyword>
<dbReference type="AlphaFoldDB" id="A0A183CCZ5"/>
<dbReference type="WBParaSite" id="GPLIN_001074700">
    <property type="protein sequence ID" value="GPLIN_001074700"/>
    <property type="gene ID" value="GPLIN_001074700"/>
</dbReference>